<evidence type="ECO:0008006" key="5">
    <source>
        <dbReference type="Google" id="ProtNLM"/>
    </source>
</evidence>
<evidence type="ECO:0000256" key="1">
    <source>
        <dbReference type="ARBA" id="ARBA00006010"/>
    </source>
</evidence>
<dbReference type="Pfam" id="PF04885">
    <property type="entry name" value="Stig1"/>
    <property type="match status" value="1"/>
</dbReference>
<dbReference type="Proteomes" id="UP000823749">
    <property type="component" value="Chromosome 13"/>
</dbReference>
<proteinExistence type="inferred from homology"/>
<keyword evidence="2" id="KW-0732">Signal</keyword>
<evidence type="ECO:0000256" key="2">
    <source>
        <dbReference type="ARBA" id="ARBA00022729"/>
    </source>
</evidence>
<evidence type="ECO:0000313" key="4">
    <source>
        <dbReference type="Proteomes" id="UP000823749"/>
    </source>
</evidence>
<dbReference type="EMBL" id="JACTNZ010000013">
    <property type="protein sequence ID" value="KAG5516423.1"/>
    <property type="molecule type" value="Genomic_DNA"/>
</dbReference>
<gene>
    <name evidence="3" type="ORF">RHGRI_037214</name>
</gene>
<sequence length="241" mass="25591">MDIELGHNNFCEITRVEMVMMADGRGVVRMVATFAWMLMAVRRLDCGEDPIATVLGKIESLEEGVSGVLGKIEVLLLTITSSFVALSAASGWSPPPPPVASAGYTCDKYPAICTVAGSVNPNCCKKTCVNLNTDYLNCGKCGKQCASGKQCCKGKCVNIQKNRSNCGACGYTCLNTDHCCSGICVNLKTNILNCGACGTKCGLDLSCCNGKIVDLLTNKKHCGGCQNKCKKDCWNGMCDYA</sequence>
<comment type="caution">
    <text evidence="3">The sequence shown here is derived from an EMBL/GenBank/DDBJ whole genome shotgun (WGS) entry which is preliminary data.</text>
</comment>
<reference evidence="3 4" key="1">
    <citation type="submission" date="2020-08" db="EMBL/GenBank/DDBJ databases">
        <title>Plant Genome Project.</title>
        <authorList>
            <person name="Zhang R.-G."/>
        </authorList>
    </citation>
    <scope>NUCLEOTIDE SEQUENCE [LARGE SCALE GENOMIC DNA]</scope>
    <source>
        <strain evidence="3">WSP0</strain>
        <tissue evidence="3">Leaf</tissue>
    </source>
</reference>
<dbReference type="InterPro" id="IPR006969">
    <property type="entry name" value="Stig-like"/>
</dbReference>
<organism evidence="3 4">
    <name type="scientific">Rhododendron griersonianum</name>
    <dbReference type="NCBI Taxonomy" id="479676"/>
    <lineage>
        <taxon>Eukaryota</taxon>
        <taxon>Viridiplantae</taxon>
        <taxon>Streptophyta</taxon>
        <taxon>Embryophyta</taxon>
        <taxon>Tracheophyta</taxon>
        <taxon>Spermatophyta</taxon>
        <taxon>Magnoliopsida</taxon>
        <taxon>eudicotyledons</taxon>
        <taxon>Gunneridae</taxon>
        <taxon>Pentapetalae</taxon>
        <taxon>asterids</taxon>
        <taxon>Ericales</taxon>
        <taxon>Ericaceae</taxon>
        <taxon>Ericoideae</taxon>
        <taxon>Rhodoreae</taxon>
        <taxon>Rhododendron</taxon>
    </lineage>
</organism>
<dbReference type="AlphaFoldDB" id="A0AAV6HRE8"/>
<keyword evidence="4" id="KW-1185">Reference proteome</keyword>
<comment type="similarity">
    <text evidence="1">Belongs to the STIG1 family.</text>
</comment>
<evidence type="ECO:0000313" key="3">
    <source>
        <dbReference type="EMBL" id="KAG5516423.1"/>
    </source>
</evidence>
<dbReference type="PANTHER" id="PTHR33227:SF21">
    <property type="entry name" value="F12F1.21 PROTEIN"/>
    <property type="match status" value="1"/>
</dbReference>
<protein>
    <recommendedName>
        <fullName evidence="5">Stigma-specific Stig1 family protein</fullName>
    </recommendedName>
</protein>
<name>A0AAV6HRE8_9ERIC</name>
<accession>A0AAV6HRE8</accession>
<dbReference type="PANTHER" id="PTHR33227">
    <property type="entry name" value="STIGMA-SPECIFIC STIG1-LIKE PROTEIN 3"/>
    <property type="match status" value="1"/>
</dbReference>